<dbReference type="SMART" id="SM00563">
    <property type="entry name" value="PlsC"/>
    <property type="match status" value="1"/>
</dbReference>
<sequence>MHVWSSYFWGDYEMAFLSVFLIVAIPAGIYYLLVKYPFYTKMTIFFSGCALICTLALPFLFFRPRDYRNAMIPAAFARAVARMLNITMEIRGLENVRTDRGGIVLLNHQSSLDLLVTAYLWPVIGCATVVSKIEVFYIPIFGLASYLWGTLYINRKNSAGSVKALNKESKAINERNAKLLIFPEGSRSQSEKLLPFKKGAFHIALDSKCPVQPVVVSKYYFLDSKTKRFDKGHAIIHILPEISTETYSKDTMNALMDDCRNVMQDEYTRLSREVIELQKCGKFE</sequence>
<dbReference type="CDD" id="cd07989">
    <property type="entry name" value="LPLAT_AGPAT-like"/>
    <property type="match status" value="1"/>
</dbReference>
<dbReference type="AlphaFoldDB" id="A0A7R8UTQ5"/>
<keyword evidence="5" id="KW-0812">Transmembrane</keyword>
<dbReference type="PANTHER" id="PTHR10434">
    <property type="entry name" value="1-ACYL-SN-GLYCEROL-3-PHOSPHATE ACYLTRANSFERASE"/>
    <property type="match status" value="1"/>
</dbReference>
<dbReference type="FunCoup" id="A0A7R8UTQ5">
    <property type="interactions" value="571"/>
</dbReference>
<accession>A0A7R8UTQ5</accession>
<gene>
    <name evidence="7" type="ORF">HERILL_LOCUS9162</name>
</gene>
<protein>
    <recommendedName>
        <fullName evidence="2">1-acylglycerol-3-phosphate O-acyltransferase</fullName>
        <ecNumber evidence="2">2.3.1.51</ecNumber>
    </recommendedName>
</protein>
<keyword evidence="8" id="KW-1185">Reference proteome</keyword>
<keyword evidence="5" id="KW-0472">Membrane</keyword>
<dbReference type="InParanoid" id="A0A7R8UTQ5"/>
<reference evidence="7 8" key="1">
    <citation type="submission" date="2020-11" db="EMBL/GenBank/DDBJ databases">
        <authorList>
            <person name="Wallbank WR R."/>
            <person name="Pardo Diaz C."/>
            <person name="Kozak K."/>
            <person name="Martin S."/>
            <person name="Jiggins C."/>
            <person name="Moest M."/>
            <person name="Warren A I."/>
            <person name="Generalovic N T."/>
            <person name="Byers J.R.P. K."/>
            <person name="Montejo-Kovacevich G."/>
            <person name="Yen C E."/>
        </authorList>
    </citation>
    <scope>NUCLEOTIDE SEQUENCE [LARGE SCALE GENOMIC DNA]</scope>
</reference>
<dbReference type="EMBL" id="LR899011">
    <property type="protein sequence ID" value="CAD7086383.1"/>
    <property type="molecule type" value="Genomic_DNA"/>
</dbReference>
<comment type="pathway">
    <text evidence="1">Phospholipid metabolism; CDP-diacylglycerol biosynthesis; CDP-diacylglycerol from sn-glycerol 3-phosphate: step 2/3.</text>
</comment>
<keyword evidence="5" id="KW-1133">Transmembrane helix</keyword>
<dbReference type="SUPFAM" id="SSF69593">
    <property type="entry name" value="Glycerol-3-phosphate (1)-acyltransferase"/>
    <property type="match status" value="1"/>
</dbReference>
<keyword evidence="3" id="KW-0808">Transferase</keyword>
<dbReference type="PANTHER" id="PTHR10434:SF53">
    <property type="entry name" value="1-ACYL-SN-GLYCEROL-3-PHOSPHATE ACYLTRANSFERASE"/>
    <property type="match status" value="1"/>
</dbReference>
<evidence type="ECO:0000256" key="5">
    <source>
        <dbReference type="SAM" id="Phobius"/>
    </source>
</evidence>
<evidence type="ECO:0000259" key="6">
    <source>
        <dbReference type="SMART" id="SM00563"/>
    </source>
</evidence>
<name>A0A7R8UTQ5_HERIL</name>
<feature type="domain" description="Phospholipid/glycerol acyltransferase" evidence="6">
    <location>
        <begin position="102"/>
        <end position="219"/>
    </location>
</feature>
<dbReference type="EC" id="2.3.1.51" evidence="2"/>
<dbReference type="OrthoDB" id="202234at2759"/>
<dbReference type="Proteomes" id="UP000594454">
    <property type="component" value="Chromosome 3"/>
</dbReference>
<evidence type="ECO:0000256" key="1">
    <source>
        <dbReference type="ARBA" id="ARBA00004728"/>
    </source>
</evidence>
<dbReference type="GO" id="GO:0006654">
    <property type="term" value="P:phosphatidic acid biosynthetic process"/>
    <property type="evidence" value="ECO:0007669"/>
    <property type="project" value="TreeGrafter"/>
</dbReference>
<feature type="transmembrane region" description="Helical" evidence="5">
    <location>
        <begin position="44"/>
        <end position="62"/>
    </location>
</feature>
<feature type="transmembrane region" description="Helical" evidence="5">
    <location>
        <begin position="12"/>
        <end position="32"/>
    </location>
</feature>
<evidence type="ECO:0000256" key="4">
    <source>
        <dbReference type="ARBA" id="ARBA00023315"/>
    </source>
</evidence>
<evidence type="ECO:0000313" key="8">
    <source>
        <dbReference type="Proteomes" id="UP000594454"/>
    </source>
</evidence>
<evidence type="ECO:0000256" key="2">
    <source>
        <dbReference type="ARBA" id="ARBA00013211"/>
    </source>
</evidence>
<organism evidence="7 8">
    <name type="scientific">Hermetia illucens</name>
    <name type="common">Black soldier fly</name>
    <dbReference type="NCBI Taxonomy" id="343691"/>
    <lineage>
        <taxon>Eukaryota</taxon>
        <taxon>Metazoa</taxon>
        <taxon>Ecdysozoa</taxon>
        <taxon>Arthropoda</taxon>
        <taxon>Hexapoda</taxon>
        <taxon>Insecta</taxon>
        <taxon>Pterygota</taxon>
        <taxon>Neoptera</taxon>
        <taxon>Endopterygota</taxon>
        <taxon>Diptera</taxon>
        <taxon>Brachycera</taxon>
        <taxon>Stratiomyomorpha</taxon>
        <taxon>Stratiomyidae</taxon>
        <taxon>Hermetiinae</taxon>
        <taxon>Hermetia</taxon>
    </lineage>
</organism>
<proteinExistence type="predicted"/>
<dbReference type="GO" id="GO:0005783">
    <property type="term" value="C:endoplasmic reticulum"/>
    <property type="evidence" value="ECO:0007669"/>
    <property type="project" value="TreeGrafter"/>
</dbReference>
<dbReference type="Pfam" id="PF01553">
    <property type="entry name" value="Acyltransferase"/>
    <property type="match status" value="1"/>
</dbReference>
<keyword evidence="4" id="KW-0012">Acyltransferase</keyword>
<evidence type="ECO:0000256" key="3">
    <source>
        <dbReference type="ARBA" id="ARBA00022679"/>
    </source>
</evidence>
<dbReference type="InterPro" id="IPR002123">
    <property type="entry name" value="Plipid/glycerol_acylTrfase"/>
</dbReference>
<dbReference type="GO" id="GO:0003841">
    <property type="term" value="F:1-acylglycerol-3-phosphate O-acyltransferase activity"/>
    <property type="evidence" value="ECO:0007669"/>
    <property type="project" value="UniProtKB-EC"/>
</dbReference>
<evidence type="ECO:0000313" key="7">
    <source>
        <dbReference type="EMBL" id="CAD7086383.1"/>
    </source>
</evidence>